<dbReference type="EMBL" id="JABFJW010000015">
    <property type="protein sequence ID" value="NOK08070.1"/>
    <property type="molecule type" value="Genomic_DNA"/>
</dbReference>
<comment type="caution">
    <text evidence="1">The sequence shown here is derived from an EMBL/GenBank/DDBJ whole genome shotgun (WGS) entry which is preliminary data.</text>
</comment>
<sequence length="118" mass="13728">MFDLETGQLVTRVPYQREHDFFLSRMTPQEVATIEDWVNERIDGDEIHTAGWLPGADWSNTPLQPIYEKAARRNSEVAAKCFGLLVYAAFMRRPEDWISGRFELDGREIGSRTYFRPS</sequence>
<gene>
    <name evidence="1" type="ORF">HNS30_03310</name>
</gene>
<dbReference type="Proteomes" id="UP000528460">
    <property type="component" value="Unassembled WGS sequence"/>
</dbReference>
<evidence type="ECO:0000313" key="2">
    <source>
        <dbReference type="Proteomes" id="UP000528460"/>
    </source>
</evidence>
<accession>A0A7Y4JN50</accession>
<proteinExistence type="predicted"/>
<dbReference type="AlphaFoldDB" id="A0A7Y4JN50"/>
<name>A0A7Y4JN50_9BACT</name>
<evidence type="ECO:0000313" key="1">
    <source>
        <dbReference type="EMBL" id="NOK08070.1"/>
    </source>
</evidence>
<protein>
    <submittedName>
        <fullName evidence="1">Uncharacterized protein</fullName>
    </submittedName>
</protein>
<organism evidence="1 2">
    <name type="scientific">Corallococcus exercitus</name>
    <dbReference type="NCBI Taxonomy" id="2316736"/>
    <lineage>
        <taxon>Bacteria</taxon>
        <taxon>Pseudomonadati</taxon>
        <taxon>Myxococcota</taxon>
        <taxon>Myxococcia</taxon>
        <taxon>Myxococcales</taxon>
        <taxon>Cystobacterineae</taxon>
        <taxon>Myxococcaceae</taxon>
        <taxon>Corallococcus</taxon>
    </lineage>
</organism>
<reference evidence="1 2" key="1">
    <citation type="submission" date="2020-05" db="EMBL/GenBank/DDBJ databases">
        <authorList>
            <person name="Whitworth D."/>
        </authorList>
    </citation>
    <scope>NUCLEOTIDE SEQUENCE [LARGE SCALE GENOMIC DNA]</scope>
    <source>
        <strain evidence="1 2">CA046A</strain>
    </source>
</reference>